<dbReference type="Proteomes" id="UP000585474">
    <property type="component" value="Unassembled WGS sequence"/>
</dbReference>
<organism evidence="1 2">
    <name type="scientific">Actinidia rufa</name>
    <dbReference type="NCBI Taxonomy" id="165716"/>
    <lineage>
        <taxon>Eukaryota</taxon>
        <taxon>Viridiplantae</taxon>
        <taxon>Streptophyta</taxon>
        <taxon>Embryophyta</taxon>
        <taxon>Tracheophyta</taxon>
        <taxon>Spermatophyta</taxon>
        <taxon>Magnoliopsida</taxon>
        <taxon>eudicotyledons</taxon>
        <taxon>Gunneridae</taxon>
        <taxon>Pentapetalae</taxon>
        <taxon>asterids</taxon>
        <taxon>Ericales</taxon>
        <taxon>Actinidiaceae</taxon>
        <taxon>Actinidia</taxon>
    </lineage>
</organism>
<accession>A0A7J0G2U6</accession>
<name>A0A7J0G2U6_9ERIC</name>
<dbReference type="AlphaFoldDB" id="A0A7J0G2U6"/>
<gene>
    <name evidence="1" type="ORF">Acr_17g0006750</name>
</gene>
<evidence type="ECO:0000313" key="2">
    <source>
        <dbReference type="Proteomes" id="UP000585474"/>
    </source>
</evidence>
<keyword evidence="2" id="KW-1185">Reference proteome</keyword>
<dbReference type="EMBL" id="BJWL01000017">
    <property type="protein sequence ID" value="GFZ05103.1"/>
    <property type="molecule type" value="Genomic_DNA"/>
</dbReference>
<proteinExistence type="predicted"/>
<reference evidence="1 2" key="1">
    <citation type="submission" date="2019-07" db="EMBL/GenBank/DDBJ databases">
        <title>De Novo Assembly of kiwifruit Actinidia rufa.</title>
        <authorList>
            <person name="Sugita-Konishi S."/>
            <person name="Sato K."/>
            <person name="Mori E."/>
            <person name="Abe Y."/>
            <person name="Kisaki G."/>
            <person name="Hamano K."/>
            <person name="Suezawa K."/>
            <person name="Otani M."/>
            <person name="Fukuda T."/>
            <person name="Manabe T."/>
            <person name="Gomi K."/>
            <person name="Tabuchi M."/>
            <person name="Akimitsu K."/>
            <person name="Kataoka I."/>
        </authorList>
    </citation>
    <scope>NUCLEOTIDE SEQUENCE [LARGE SCALE GENOMIC DNA]</scope>
    <source>
        <strain evidence="2">cv. Fuchu</strain>
    </source>
</reference>
<evidence type="ECO:0000313" key="1">
    <source>
        <dbReference type="EMBL" id="GFZ05103.1"/>
    </source>
</evidence>
<sequence>MPPRTCNTIGCQCYIAFVAVAAVPPQHRLNQCDITATIAIKYFSLRFEIYNAAKTFQQHRSSQCYIAFVAVITTLQL</sequence>
<comment type="caution">
    <text evidence="1">The sequence shown here is derived from an EMBL/GenBank/DDBJ whole genome shotgun (WGS) entry which is preliminary data.</text>
</comment>
<protein>
    <submittedName>
        <fullName evidence="1">Uncharacterized protein</fullName>
    </submittedName>
</protein>